<reference evidence="5" key="1">
    <citation type="submission" date="2015-11" db="EMBL/GenBank/DDBJ databases">
        <authorList>
            <person name="Varghese N."/>
        </authorList>
    </citation>
    <scope>NUCLEOTIDE SEQUENCE [LARGE SCALE GENOMIC DNA]</scope>
    <source>
        <strain evidence="5">DSM 45899</strain>
    </source>
</reference>
<evidence type="ECO:0000256" key="2">
    <source>
        <dbReference type="ARBA" id="ARBA00023033"/>
    </source>
</evidence>
<protein>
    <submittedName>
        <fullName evidence="4">Flavin-dependent oxidoreductase, luciferase family (Includes alkanesulfonate monooxygenase SsuD and methylene tetrahydromethanopterin reductase)</fullName>
    </submittedName>
</protein>
<dbReference type="AlphaFoldDB" id="A0A0S4QNK2"/>
<sequence length="379" mass="42227">MEFGIFNSLYLPRRLSERDPRNAEHNRLMDEVAWTRAADRAGFKYTWATEHHFLDEYSHLSANESFLAYLAGVTERIHIGSGIFNITPPVNHPARIAERAAMLDHLSGGRFELGMGRGSSTTEQRGFGITDPDLTKKMFDEVVAELPKMWADSEYEHDGEFFSMPARNVLPKPYTRPHPPMWVAAGNPGTFEKAARMGLGVLCFAHGTPDQLAPLIEIYKKNIEKAEPVGGYVNNNVMVTSQMLCLEDGARAREIATDITMSYQNSLVYRYLDTFPKPAYIPDWPQVLPEPTVELLDLAIGAGHIVIGDPQECERAVRTYADIGADQLTFGMLSTTMPVEVACEAVEVFGRHVLPIFDRDPVHSTTRQRAAQLGDDAAG</sequence>
<dbReference type="InterPro" id="IPR036661">
    <property type="entry name" value="Luciferase-like_sf"/>
</dbReference>
<keyword evidence="5" id="KW-1185">Reference proteome</keyword>
<dbReference type="PANTHER" id="PTHR30137">
    <property type="entry name" value="LUCIFERASE-LIKE MONOOXYGENASE"/>
    <property type="match status" value="1"/>
</dbReference>
<dbReference type="InterPro" id="IPR050766">
    <property type="entry name" value="Bact_Lucif_Oxidored"/>
</dbReference>
<dbReference type="GO" id="GO:0005829">
    <property type="term" value="C:cytosol"/>
    <property type="evidence" value="ECO:0007669"/>
    <property type="project" value="TreeGrafter"/>
</dbReference>
<keyword evidence="1" id="KW-0560">Oxidoreductase</keyword>
<accession>A0A0S4QNK2</accession>
<dbReference type="PANTHER" id="PTHR30137:SF8">
    <property type="entry name" value="BLR5498 PROTEIN"/>
    <property type="match status" value="1"/>
</dbReference>
<dbReference type="SUPFAM" id="SSF51679">
    <property type="entry name" value="Bacterial luciferase-like"/>
    <property type="match status" value="1"/>
</dbReference>
<organism evidence="4 5">
    <name type="scientific">Parafrankia irregularis</name>
    <dbReference type="NCBI Taxonomy" id="795642"/>
    <lineage>
        <taxon>Bacteria</taxon>
        <taxon>Bacillati</taxon>
        <taxon>Actinomycetota</taxon>
        <taxon>Actinomycetes</taxon>
        <taxon>Frankiales</taxon>
        <taxon>Frankiaceae</taxon>
        <taxon>Parafrankia</taxon>
    </lineage>
</organism>
<gene>
    <name evidence="4" type="ORF">Ga0074812_106341</name>
</gene>
<evidence type="ECO:0000313" key="4">
    <source>
        <dbReference type="EMBL" id="CUU56086.1"/>
    </source>
</evidence>
<dbReference type="GO" id="GO:0004497">
    <property type="term" value="F:monooxygenase activity"/>
    <property type="evidence" value="ECO:0007669"/>
    <property type="project" value="UniProtKB-KW"/>
</dbReference>
<proteinExistence type="predicted"/>
<dbReference type="RefSeq" id="WP_091275598.1">
    <property type="nucleotide sequence ID" value="NZ_FAOZ01000006.1"/>
</dbReference>
<dbReference type="Gene3D" id="3.20.20.30">
    <property type="entry name" value="Luciferase-like domain"/>
    <property type="match status" value="1"/>
</dbReference>
<dbReference type="Pfam" id="PF00296">
    <property type="entry name" value="Bac_luciferase"/>
    <property type="match status" value="1"/>
</dbReference>
<name>A0A0S4QNK2_9ACTN</name>
<dbReference type="InterPro" id="IPR011251">
    <property type="entry name" value="Luciferase-like_dom"/>
</dbReference>
<evidence type="ECO:0000313" key="5">
    <source>
        <dbReference type="Proteomes" id="UP000198802"/>
    </source>
</evidence>
<evidence type="ECO:0000256" key="1">
    <source>
        <dbReference type="ARBA" id="ARBA00023002"/>
    </source>
</evidence>
<feature type="domain" description="Luciferase-like" evidence="3">
    <location>
        <begin position="19"/>
        <end position="327"/>
    </location>
</feature>
<dbReference type="GO" id="GO:0016705">
    <property type="term" value="F:oxidoreductase activity, acting on paired donors, with incorporation or reduction of molecular oxygen"/>
    <property type="evidence" value="ECO:0007669"/>
    <property type="project" value="InterPro"/>
</dbReference>
<evidence type="ECO:0000259" key="3">
    <source>
        <dbReference type="Pfam" id="PF00296"/>
    </source>
</evidence>
<dbReference type="Proteomes" id="UP000198802">
    <property type="component" value="Unassembled WGS sequence"/>
</dbReference>
<keyword evidence="2 4" id="KW-0503">Monooxygenase</keyword>
<dbReference type="EMBL" id="FAOZ01000006">
    <property type="protein sequence ID" value="CUU56086.1"/>
    <property type="molecule type" value="Genomic_DNA"/>
</dbReference>